<dbReference type="RefSeq" id="WP_092378018.1">
    <property type="nucleotide sequence ID" value="NZ_FORX01000020.1"/>
</dbReference>
<dbReference type="Pfam" id="PF05973">
    <property type="entry name" value="Gp49"/>
    <property type="match status" value="1"/>
</dbReference>
<reference evidence="2" key="1">
    <citation type="submission" date="2016-10" db="EMBL/GenBank/DDBJ databases">
        <authorList>
            <person name="Varghese N."/>
            <person name="Submissions S."/>
        </authorList>
    </citation>
    <scope>NUCLEOTIDE SEQUENCE [LARGE SCALE GENOMIC DNA]</scope>
    <source>
        <strain evidence="2">DSM 5918</strain>
    </source>
</reference>
<dbReference type="EMBL" id="FORX01000020">
    <property type="protein sequence ID" value="SFK31276.1"/>
    <property type="molecule type" value="Genomic_DNA"/>
</dbReference>
<keyword evidence="2" id="KW-1185">Reference proteome</keyword>
<evidence type="ECO:0000313" key="2">
    <source>
        <dbReference type="Proteomes" id="UP000198635"/>
    </source>
</evidence>
<sequence length="108" mass="12536">MKIWKVELLEEALGEFKELPAEIRARFQRIFGLVADMGQDALCMPHARRIQGRIWEMRAQGRDGIARGLYVMVTGRRVVVVRFFVKKTQKTPLNEIHLALKRCGENEI</sequence>
<evidence type="ECO:0000313" key="1">
    <source>
        <dbReference type="EMBL" id="SFK31276.1"/>
    </source>
</evidence>
<gene>
    <name evidence="1" type="ORF">SAMN04488082_12022</name>
</gene>
<dbReference type="InterPro" id="IPR009241">
    <property type="entry name" value="HigB-like"/>
</dbReference>
<name>A0A1I3YJC5_9BACT</name>
<organism evidence="1 2">
    <name type="scientific">Desulfomicrobium apsheronum</name>
    <dbReference type="NCBI Taxonomy" id="52560"/>
    <lineage>
        <taxon>Bacteria</taxon>
        <taxon>Pseudomonadati</taxon>
        <taxon>Thermodesulfobacteriota</taxon>
        <taxon>Desulfovibrionia</taxon>
        <taxon>Desulfovibrionales</taxon>
        <taxon>Desulfomicrobiaceae</taxon>
        <taxon>Desulfomicrobium</taxon>
    </lineage>
</organism>
<protein>
    <submittedName>
        <fullName evidence="1">Phage-related protein</fullName>
    </submittedName>
</protein>
<dbReference type="Proteomes" id="UP000198635">
    <property type="component" value="Unassembled WGS sequence"/>
</dbReference>
<dbReference type="AlphaFoldDB" id="A0A1I3YJC5"/>
<proteinExistence type="predicted"/>
<dbReference type="STRING" id="52560.SAMN04488082_12022"/>
<accession>A0A1I3YJC5</accession>
<dbReference type="OrthoDB" id="3233388at2"/>